<reference evidence="1 2" key="1">
    <citation type="journal article" date="2019" name="Nat. Ecol. Evol.">
        <title>Megaphylogeny resolves global patterns of mushroom evolution.</title>
        <authorList>
            <person name="Varga T."/>
            <person name="Krizsan K."/>
            <person name="Foldi C."/>
            <person name="Dima B."/>
            <person name="Sanchez-Garcia M."/>
            <person name="Sanchez-Ramirez S."/>
            <person name="Szollosi G.J."/>
            <person name="Szarkandi J.G."/>
            <person name="Papp V."/>
            <person name="Albert L."/>
            <person name="Andreopoulos W."/>
            <person name="Angelini C."/>
            <person name="Antonin V."/>
            <person name="Barry K.W."/>
            <person name="Bougher N.L."/>
            <person name="Buchanan P."/>
            <person name="Buyck B."/>
            <person name="Bense V."/>
            <person name="Catcheside P."/>
            <person name="Chovatia M."/>
            <person name="Cooper J."/>
            <person name="Damon W."/>
            <person name="Desjardin D."/>
            <person name="Finy P."/>
            <person name="Geml J."/>
            <person name="Haridas S."/>
            <person name="Hughes K."/>
            <person name="Justo A."/>
            <person name="Karasinski D."/>
            <person name="Kautmanova I."/>
            <person name="Kiss B."/>
            <person name="Kocsube S."/>
            <person name="Kotiranta H."/>
            <person name="LaButti K.M."/>
            <person name="Lechner B.E."/>
            <person name="Liimatainen K."/>
            <person name="Lipzen A."/>
            <person name="Lukacs Z."/>
            <person name="Mihaltcheva S."/>
            <person name="Morgado L.N."/>
            <person name="Niskanen T."/>
            <person name="Noordeloos M.E."/>
            <person name="Ohm R.A."/>
            <person name="Ortiz-Santana B."/>
            <person name="Ovrebo C."/>
            <person name="Racz N."/>
            <person name="Riley R."/>
            <person name="Savchenko A."/>
            <person name="Shiryaev A."/>
            <person name="Soop K."/>
            <person name="Spirin V."/>
            <person name="Szebenyi C."/>
            <person name="Tomsovsky M."/>
            <person name="Tulloss R.E."/>
            <person name="Uehling J."/>
            <person name="Grigoriev I.V."/>
            <person name="Vagvolgyi C."/>
            <person name="Papp T."/>
            <person name="Martin F.M."/>
            <person name="Miettinen O."/>
            <person name="Hibbett D.S."/>
            <person name="Nagy L.G."/>
        </authorList>
    </citation>
    <scope>NUCLEOTIDE SEQUENCE [LARGE SCALE GENOMIC DNA]</scope>
    <source>
        <strain evidence="1 2">NL-1719</strain>
    </source>
</reference>
<accession>A0ACD3B9L3</accession>
<keyword evidence="2" id="KW-1185">Reference proteome</keyword>
<evidence type="ECO:0000313" key="1">
    <source>
        <dbReference type="EMBL" id="TFK74352.1"/>
    </source>
</evidence>
<protein>
    <submittedName>
        <fullName evidence="1">Uncharacterized protein</fullName>
    </submittedName>
</protein>
<dbReference type="Proteomes" id="UP000308600">
    <property type="component" value="Unassembled WGS sequence"/>
</dbReference>
<proteinExistence type="predicted"/>
<name>A0ACD3B9L3_9AGAR</name>
<organism evidence="1 2">
    <name type="scientific">Pluteus cervinus</name>
    <dbReference type="NCBI Taxonomy" id="181527"/>
    <lineage>
        <taxon>Eukaryota</taxon>
        <taxon>Fungi</taxon>
        <taxon>Dikarya</taxon>
        <taxon>Basidiomycota</taxon>
        <taxon>Agaricomycotina</taxon>
        <taxon>Agaricomycetes</taxon>
        <taxon>Agaricomycetidae</taxon>
        <taxon>Agaricales</taxon>
        <taxon>Pluteineae</taxon>
        <taxon>Pluteaceae</taxon>
        <taxon>Pluteus</taxon>
    </lineage>
</organism>
<sequence length="190" mass="21752">MLLYIFLLVPVLVVRLISTCRIAEIITAIVRCPWAIVKSLPDRTIRPGDSSGYLHLWISLGFSGCAGKIRGRTRQEVIFGWPLRTRDIDYILGQGHSLVPLTSQHHLYVASSRFVSYHYTPTQLKHHSGPFTYLELPPFLIMKIQVFSSRREASFSVSAILHRVTNPVTLQRKPMAWCYNASRLRSRQFA</sequence>
<gene>
    <name evidence="1" type="ORF">BDN72DRAFT_49840</name>
</gene>
<evidence type="ECO:0000313" key="2">
    <source>
        <dbReference type="Proteomes" id="UP000308600"/>
    </source>
</evidence>
<dbReference type="EMBL" id="ML208268">
    <property type="protein sequence ID" value="TFK74352.1"/>
    <property type="molecule type" value="Genomic_DNA"/>
</dbReference>